<evidence type="ECO:0000313" key="1">
    <source>
        <dbReference type="EMBL" id="KAK8846462.1"/>
    </source>
</evidence>
<comment type="caution">
    <text evidence="1">The sequence shown here is derived from an EMBL/GenBank/DDBJ whole genome shotgun (WGS) entry which is preliminary data.</text>
</comment>
<keyword evidence="2" id="KW-1185">Reference proteome</keyword>
<dbReference type="PANTHER" id="PTHR45661">
    <property type="entry name" value="SURFACE ANTIGEN"/>
    <property type="match status" value="1"/>
</dbReference>
<sequence>MTPLLIAIFKGNNEVVNALLKKNGIVEAAFEYSELTKIVIPSFIKKVGNYAFFNCTKLTEVIFEGPSLLEEIGIGAFSGCASLKIILIPESVKVINKYAFSECYALESAIFQSPDIELRLHAFRHCPLLHILAKDKVRFDDYYYE</sequence>
<dbReference type="Gene3D" id="3.80.10.10">
    <property type="entry name" value="Ribonuclease Inhibitor"/>
    <property type="match status" value="1"/>
</dbReference>
<gene>
    <name evidence="1" type="ORF">M9Y10_020484</name>
</gene>
<dbReference type="EMBL" id="JAPFFF010000029">
    <property type="protein sequence ID" value="KAK8846462.1"/>
    <property type="molecule type" value="Genomic_DNA"/>
</dbReference>
<dbReference type="Proteomes" id="UP001470230">
    <property type="component" value="Unassembled WGS sequence"/>
</dbReference>
<dbReference type="InterPro" id="IPR032675">
    <property type="entry name" value="LRR_dom_sf"/>
</dbReference>
<organism evidence="1 2">
    <name type="scientific">Tritrichomonas musculus</name>
    <dbReference type="NCBI Taxonomy" id="1915356"/>
    <lineage>
        <taxon>Eukaryota</taxon>
        <taxon>Metamonada</taxon>
        <taxon>Parabasalia</taxon>
        <taxon>Tritrichomonadida</taxon>
        <taxon>Tritrichomonadidae</taxon>
        <taxon>Tritrichomonas</taxon>
    </lineage>
</organism>
<accession>A0ABR2HGA2</accession>
<dbReference type="Pfam" id="PF13306">
    <property type="entry name" value="LRR_5"/>
    <property type="match status" value="1"/>
</dbReference>
<dbReference type="PANTHER" id="PTHR45661:SF3">
    <property type="entry name" value="IG-LIKE DOMAIN-CONTAINING PROTEIN"/>
    <property type="match status" value="1"/>
</dbReference>
<dbReference type="InterPro" id="IPR026906">
    <property type="entry name" value="LRR_5"/>
</dbReference>
<reference evidence="1 2" key="1">
    <citation type="submission" date="2024-04" db="EMBL/GenBank/DDBJ databases">
        <title>Tritrichomonas musculus Genome.</title>
        <authorList>
            <person name="Alves-Ferreira E."/>
            <person name="Grigg M."/>
            <person name="Lorenzi H."/>
            <person name="Galac M."/>
        </authorList>
    </citation>
    <scope>NUCLEOTIDE SEQUENCE [LARGE SCALE GENOMIC DNA]</scope>
    <source>
        <strain evidence="1 2">EAF2021</strain>
    </source>
</reference>
<name>A0ABR2HGA2_9EUKA</name>
<dbReference type="InterPro" id="IPR053139">
    <property type="entry name" value="Surface_bspA-like"/>
</dbReference>
<dbReference type="SUPFAM" id="SSF52058">
    <property type="entry name" value="L domain-like"/>
    <property type="match status" value="1"/>
</dbReference>
<protein>
    <recommendedName>
        <fullName evidence="3">Surface antigen BspA-like</fullName>
    </recommendedName>
</protein>
<evidence type="ECO:0008006" key="3">
    <source>
        <dbReference type="Google" id="ProtNLM"/>
    </source>
</evidence>
<evidence type="ECO:0000313" key="2">
    <source>
        <dbReference type="Proteomes" id="UP001470230"/>
    </source>
</evidence>
<proteinExistence type="predicted"/>